<reference evidence="2 3" key="1">
    <citation type="submission" date="2016-10" db="EMBL/GenBank/DDBJ databases">
        <authorList>
            <person name="de Groot N.N."/>
        </authorList>
    </citation>
    <scope>NUCLEOTIDE SEQUENCE [LARGE SCALE GENOMIC DNA]</scope>
    <source>
        <strain evidence="2 3">DSM 22788</strain>
    </source>
</reference>
<evidence type="ECO:0000313" key="3">
    <source>
        <dbReference type="Proteomes" id="UP000182690"/>
    </source>
</evidence>
<accession>A0A1H0YKV3</accession>
<name>A0A1H0YKV3_9MICO</name>
<evidence type="ECO:0000256" key="1">
    <source>
        <dbReference type="SAM" id="MobiDB-lite"/>
    </source>
</evidence>
<sequence>MTAPRRARPASPSSDPVAAASAVSLSRAARSHPVIPVSAEPEAPQPHPLRLAGLAALFGLGRRRSAPAASTLPDDDPYAAYLRWATSGAAPAPDQDAQETAAA</sequence>
<protein>
    <submittedName>
        <fullName evidence="2">Uncharacterized protein</fullName>
    </submittedName>
</protein>
<dbReference type="Proteomes" id="UP000182690">
    <property type="component" value="Unassembled WGS sequence"/>
</dbReference>
<dbReference type="STRING" id="1079994.SAMN04488565_0971"/>
<evidence type="ECO:0000313" key="2">
    <source>
        <dbReference type="EMBL" id="SDQ15817.1"/>
    </source>
</evidence>
<feature type="compositionally biased region" description="Low complexity" evidence="1">
    <location>
        <begin position="9"/>
        <end position="24"/>
    </location>
</feature>
<dbReference type="EMBL" id="FNKB01000001">
    <property type="protein sequence ID" value="SDQ15817.1"/>
    <property type="molecule type" value="Genomic_DNA"/>
</dbReference>
<dbReference type="OrthoDB" id="10004037at2"/>
<gene>
    <name evidence="2" type="ORF">SAMN04488565_0971</name>
</gene>
<organism evidence="2 3">
    <name type="scientific">Leucobacter chromiiresistens</name>
    <dbReference type="NCBI Taxonomy" id="1079994"/>
    <lineage>
        <taxon>Bacteria</taxon>
        <taxon>Bacillati</taxon>
        <taxon>Actinomycetota</taxon>
        <taxon>Actinomycetes</taxon>
        <taxon>Micrococcales</taxon>
        <taxon>Microbacteriaceae</taxon>
        <taxon>Leucobacter</taxon>
    </lineage>
</organism>
<proteinExistence type="predicted"/>
<dbReference type="AlphaFoldDB" id="A0A1H0YKV3"/>
<dbReference type="RefSeq" id="WP_010155231.1">
    <property type="nucleotide sequence ID" value="NZ_FNKB01000001.1"/>
</dbReference>
<feature type="region of interest" description="Disordered" evidence="1">
    <location>
        <begin position="1"/>
        <end position="24"/>
    </location>
</feature>